<feature type="chain" id="PRO_5025390296" description="Sulfur globule protein" evidence="1">
    <location>
        <begin position="29"/>
        <end position="118"/>
    </location>
</feature>
<gene>
    <name evidence="2" type="ORF">F7D14_18945</name>
</gene>
<evidence type="ECO:0000313" key="3">
    <source>
        <dbReference type="Proteomes" id="UP000422569"/>
    </source>
</evidence>
<feature type="signal peptide" evidence="1">
    <location>
        <begin position="1"/>
        <end position="28"/>
    </location>
</feature>
<evidence type="ECO:0000313" key="2">
    <source>
        <dbReference type="EMBL" id="QGM99352.1"/>
    </source>
</evidence>
<dbReference type="EMBL" id="CP044331">
    <property type="protein sequence ID" value="QGM99352.1"/>
    <property type="molecule type" value="Genomic_DNA"/>
</dbReference>
<evidence type="ECO:0008006" key="4">
    <source>
        <dbReference type="Google" id="ProtNLM"/>
    </source>
</evidence>
<dbReference type="RefSeq" id="WP_040579140.1">
    <property type="nucleotide sequence ID" value="NZ_CP044331.1"/>
</dbReference>
<protein>
    <recommendedName>
        <fullName evidence="4">Sulfur globule protein</fullName>
    </recommendedName>
</protein>
<sequence>MGLNLRHAITVAAMAGLLGASLASPAAAGDWGHGWGRSGWGYHGGWGNGGWSNGGWGNGGAAAAAALGGFALGAVAGAASQPAYGPGYGAYGDCYFVDRPVADDWGNVVAYRRAQVCE</sequence>
<keyword evidence="3" id="KW-1185">Reference proteome</keyword>
<name>A0A6B8MC45_9HYPH</name>
<dbReference type="KEGG" id="mpar:F7D14_18945"/>
<organism evidence="2 3">
    <name type="scientific">Methylocystis parvus</name>
    <dbReference type="NCBI Taxonomy" id="134"/>
    <lineage>
        <taxon>Bacteria</taxon>
        <taxon>Pseudomonadati</taxon>
        <taxon>Pseudomonadota</taxon>
        <taxon>Alphaproteobacteria</taxon>
        <taxon>Hyphomicrobiales</taxon>
        <taxon>Methylocystaceae</taxon>
        <taxon>Methylocystis</taxon>
    </lineage>
</organism>
<keyword evidence="1" id="KW-0732">Signal</keyword>
<evidence type="ECO:0000256" key="1">
    <source>
        <dbReference type="SAM" id="SignalP"/>
    </source>
</evidence>
<proteinExistence type="predicted"/>
<dbReference type="Proteomes" id="UP000422569">
    <property type="component" value="Chromosome"/>
</dbReference>
<reference evidence="2 3" key="1">
    <citation type="submission" date="2019-09" db="EMBL/GenBank/DDBJ databases">
        <title>Isolation and complete genome sequencing of Methylocystis species.</title>
        <authorList>
            <person name="Rumah B.L."/>
            <person name="Stead C.E."/>
            <person name="Stevens B.C."/>
            <person name="Minton N.P."/>
            <person name="Grosse-Honebrink A."/>
            <person name="Zhang Y."/>
        </authorList>
    </citation>
    <scope>NUCLEOTIDE SEQUENCE [LARGE SCALE GENOMIC DNA]</scope>
    <source>
        <strain evidence="2 3">BRCS2</strain>
    </source>
</reference>
<accession>A0A6B8MC45</accession>
<dbReference type="AlphaFoldDB" id="A0A6B8MC45"/>